<feature type="transmembrane region" description="Helical" evidence="2">
    <location>
        <begin position="180"/>
        <end position="202"/>
    </location>
</feature>
<feature type="transmembrane region" description="Helical" evidence="2">
    <location>
        <begin position="314"/>
        <end position="335"/>
    </location>
</feature>
<evidence type="ECO:0000259" key="3">
    <source>
        <dbReference type="Pfam" id="PF04235"/>
    </source>
</evidence>
<feature type="domain" description="DUF418" evidence="3">
    <location>
        <begin position="216"/>
        <end position="350"/>
    </location>
</feature>
<feature type="transmembrane region" description="Helical" evidence="2">
    <location>
        <begin position="77"/>
        <end position="94"/>
    </location>
</feature>
<dbReference type="InterPro" id="IPR052529">
    <property type="entry name" value="Bact_Transport_Assoc"/>
</dbReference>
<feature type="transmembrane region" description="Helical" evidence="2">
    <location>
        <begin position="245"/>
        <end position="265"/>
    </location>
</feature>
<accession>A0A7K1LHZ0</accession>
<dbReference type="Proteomes" id="UP000462152">
    <property type="component" value="Unassembled WGS sequence"/>
</dbReference>
<dbReference type="PANTHER" id="PTHR30590:SF2">
    <property type="entry name" value="INNER MEMBRANE PROTEIN"/>
    <property type="match status" value="1"/>
</dbReference>
<dbReference type="OrthoDB" id="9807744at2"/>
<feature type="transmembrane region" description="Helical" evidence="2">
    <location>
        <begin position="106"/>
        <end position="123"/>
    </location>
</feature>
<keyword evidence="2" id="KW-0472">Membrane</keyword>
<proteinExistence type="predicted"/>
<feature type="transmembrane region" description="Helical" evidence="2">
    <location>
        <begin position="214"/>
        <end position="233"/>
    </location>
</feature>
<reference evidence="4 5" key="1">
    <citation type="submission" date="2019-12" db="EMBL/GenBank/DDBJ databases">
        <authorList>
            <person name="Li J."/>
            <person name="Shi Y."/>
            <person name="Xu G."/>
            <person name="Xiao D."/>
            <person name="Ran X."/>
        </authorList>
    </citation>
    <scope>NUCLEOTIDE SEQUENCE [LARGE SCALE GENOMIC DNA]</scope>
    <source>
        <strain evidence="4 5">JCM 15915</strain>
    </source>
</reference>
<dbReference type="AlphaFoldDB" id="A0A7K1LHZ0"/>
<dbReference type="InterPro" id="IPR007349">
    <property type="entry name" value="DUF418"/>
</dbReference>
<gene>
    <name evidence="4" type="ORF">GMA10_06215</name>
</gene>
<evidence type="ECO:0000313" key="4">
    <source>
        <dbReference type="EMBL" id="MUN54807.1"/>
    </source>
</evidence>
<keyword evidence="2" id="KW-0812">Transmembrane</keyword>
<evidence type="ECO:0000256" key="1">
    <source>
        <dbReference type="SAM" id="MobiDB-lite"/>
    </source>
</evidence>
<keyword evidence="5" id="KW-1185">Reference proteome</keyword>
<feature type="region of interest" description="Disordered" evidence="1">
    <location>
        <begin position="1"/>
        <end position="22"/>
    </location>
</feature>
<organism evidence="4 5">
    <name type="scientific">Rothia koreensis</name>
    <dbReference type="NCBI Taxonomy" id="592378"/>
    <lineage>
        <taxon>Bacteria</taxon>
        <taxon>Bacillati</taxon>
        <taxon>Actinomycetota</taxon>
        <taxon>Actinomycetes</taxon>
        <taxon>Micrococcales</taxon>
        <taxon>Micrococcaceae</taxon>
        <taxon>Rothia</taxon>
    </lineage>
</organism>
<sequence length="357" mass="38991">MTHVQTPQRTKKSADGSQPSSPADRIVSIDVIRGIAIAGILLININYFLNQAGQTGSPSGSDTVIWQVVDDVALGKFHFVFAFLFGVGIHIFLTRLRAKGLSAWVYIRRMVILVAAGLINSLLGGVDVLMTYGVLALLLLPLALLPRHVFAVFGIAAAVIPDVMQLLTDLNAVDFHLPSIVLPLLSFARTIGHMALGFWLAGHSLFSKNTRVPVVSLFVLSLIGSVPILIWTTVSGARTSEAHDIAFRTALVPGFMYVAGLILLLRTRVGWKSLSFLRFYGRMAFSNYLGQTVLCVAILPSLTAHGYISAPAGLGIWAAIIVVQCAFSTLWLRYFRYGPLEWVWRCGTYLRITPLRA</sequence>
<dbReference type="EMBL" id="WOGT01000002">
    <property type="protein sequence ID" value="MUN54807.1"/>
    <property type="molecule type" value="Genomic_DNA"/>
</dbReference>
<protein>
    <submittedName>
        <fullName evidence="4">DUF418 domain-containing protein</fullName>
    </submittedName>
</protein>
<dbReference type="RefSeq" id="WP_129315555.1">
    <property type="nucleotide sequence ID" value="NZ_NOIQ01000008.1"/>
</dbReference>
<evidence type="ECO:0000256" key="2">
    <source>
        <dbReference type="SAM" id="Phobius"/>
    </source>
</evidence>
<dbReference type="Pfam" id="PF04235">
    <property type="entry name" value="DUF418"/>
    <property type="match status" value="1"/>
</dbReference>
<comment type="caution">
    <text evidence="4">The sequence shown here is derived from an EMBL/GenBank/DDBJ whole genome shotgun (WGS) entry which is preliminary data.</text>
</comment>
<feature type="transmembrane region" description="Helical" evidence="2">
    <location>
        <begin position="285"/>
        <end position="308"/>
    </location>
</feature>
<keyword evidence="2" id="KW-1133">Transmembrane helix</keyword>
<name>A0A7K1LHZ0_9MICC</name>
<evidence type="ECO:0000313" key="5">
    <source>
        <dbReference type="Proteomes" id="UP000462152"/>
    </source>
</evidence>
<dbReference type="PANTHER" id="PTHR30590">
    <property type="entry name" value="INNER MEMBRANE PROTEIN"/>
    <property type="match status" value="1"/>
</dbReference>